<dbReference type="RefSeq" id="WP_132294890.1">
    <property type="nucleotide sequence ID" value="NZ_SMFU01000010.1"/>
</dbReference>
<evidence type="ECO:0000313" key="2">
    <source>
        <dbReference type="EMBL" id="TCK04878.1"/>
    </source>
</evidence>
<accession>A0A4R1GAS8</accession>
<feature type="binding site" evidence="1">
    <location>
        <begin position="12"/>
        <end position="19"/>
    </location>
    <ligand>
        <name>substrate</name>
    </ligand>
</feature>
<dbReference type="PANTHER" id="PTHR48100">
    <property type="entry name" value="BROAD-SPECIFICITY PHOSPHATASE YOR283W-RELATED"/>
    <property type="match status" value="1"/>
</dbReference>
<dbReference type="CDD" id="cd07067">
    <property type="entry name" value="HP_PGM_like"/>
    <property type="match status" value="1"/>
</dbReference>
<dbReference type="AlphaFoldDB" id="A0A4R1GAS8"/>
<dbReference type="GO" id="GO:0016791">
    <property type="term" value="F:phosphatase activity"/>
    <property type="evidence" value="ECO:0007669"/>
    <property type="project" value="TreeGrafter"/>
</dbReference>
<dbReference type="InterPro" id="IPR050275">
    <property type="entry name" value="PGM_Phosphatase"/>
</dbReference>
<dbReference type="InterPro" id="IPR013078">
    <property type="entry name" value="His_Pase_superF_clade-1"/>
</dbReference>
<dbReference type="InterPro" id="IPR029033">
    <property type="entry name" value="His_PPase_superfam"/>
</dbReference>
<feature type="binding site" evidence="1">
    <location>
        <position position="61"/>
    </location>
    <ligand>
        <name>substrate</name>
    </ligand>
</feature>
<evidence type="ECO:0000313" key="3">
    <source>
        <dbReference type="Proteomes" id="UP000294546"/>
    </source>
</evidence>
<gene>
    <name evidence="2" type="ORF">CLV83_3327</name>
</gene>
<dbReference type="OrthoDB" id="9781415at2"/>
<dbReference type="EMBL" id="SMFU01000010">
    <property type="protein sequence ID" value="TCK04878.1"/>
    <property type="molecule type" value="Genomic_DNA"/>
</dbReference>
<dbReference type="SUPFAM" id="SSF53254">
    <property type="entry name" value="Phosphoglycerate mutase-like"/>
    <property type="match status" value="1"/>
</dbReference>
<dbReference type="SMART" id="SM00855">
    <property type="entry name" value="PGAM"/>
    <property type="match status" value="1"/>
</dbReference>
<dbReference type="Proteomes" id="UP000294546">
    <property type="component" value="Unassembled WGS sequence"/>
</dbReference>
<sequence length="200" mass="22854">MTTQALELLVIRHGKTAWNQEKRLQGRRDIPLSAEGLEQLAGKRPPQALAPSRWYVSPLLRAQQTAEALGIDDFETAPALIEMNWGDWEGERLPELRQRLGPTMQEQENKGLDLQPPSGESPRQVRTRILEWLQTTEFDTESLGLVTHKGVIRALLSEALSWEMLEDCPVKIRWDRALVFRYSAEGIELRDYNIPLDSSL</sequence>
<comment type="caution">
    <text evidence="2">The sequence shown here is derived from an EMBL/GenBank/DDBJ whole genome shotgun (WGS) entry which is preliminary data.</text>
</comment>
<reference evidence="2 3" key="1">
    <citation type="submission" date="2019-03" db="EMBL/GenBank/DDBJ databases">
        <title>Genomic Encyclopedia of Archaeal and Bacterial Type Strains, Phase II (KMG-II): from individual species to whole genera.</title>
        <authorList>
            <person name="Goeker M."/>
        </authorList>
    </citation>
    <scope>NUCLEOTIDE SEQUENCE [LARGE SCALE GENOMIC DNA]</scope>
    <source>
        <strain evidence="2 3">DSM 27697</strain>
    </source>
</reference>
<dbReference type="Pfam" id="PF00300">
    <property type="entry name" value="His_Phos_1"/>
    <property type="match status" value="1"/>
</dbReference>
<organism evidence="2 3">
    <name type="scientific">Marinobacterium mangrovicola</name>
    <dbReference type="NCBI Taxonomy" id="1476959"/>
    <lineage>
        <taxon>Bacteria</taxon>
        <taxon>Pseudomonadati</taxon>
        <taxon>Pseudomonadota</taxon>
        <taxon>Gammaproteobacteria</taxon>
        <taxon>Oceanospirillales</taxon>
        <taxon>Oceanospirillaceae</taxon>
        <taxon>Marinobacterium</taxon>
    </lineage>
</organism>
<protein>
    <submittedName>
        <fullName evidence="2">Putative phosphoglycerate mutase</fullName>
    </submittedName>
</protein>
<evidence type="ECO:0000256" key="1">
    <source>
        <dbReference type="PIRSR" id="PIRSR613078-2"/>
    </source>
</evidence>
<dbReference type="Gene3D" id="3.40.50.1240">
    <property type="entry name" value="Phosphoglycerate mutase-like"/>
    <property type="match status" value="1"/>
</dbReference>
<proteinExistence type="predicted"/>
<keyword evidence="3" id="KW-1185">Reference proteome</keyword>
<name>A0A4R1GAS8_9GAMM</name>